<evidence type="ECO:0000313" key="1">
    <source>
        <dbReference type="EMBL" id="KAK9105233.1"/>
    </source>
</evidence>
<gene>
    <name evidence="1" type="ORF">Scep_022077</name>
</gene>
<evidence type="ECO:0000313" key="2">
    <source>
        <dbReference type="Proteomes" id="UP001419268"/>
    </source>
</evidence>
<organism evidence="1 2">
    <name type="scientific">Stephania cephalantha</name>
    <dbReference type="NCBI Taxonomy" id="152367"/>
    <lineage>
        <taxon>Eukaryota</taxon>
        <taxon>Viridiplantae</taxon>
        <taxon>Streptophyta</taxon>
        <taxon>Embryophyta</taxon>
        <taxon>Tracheophyta</taxon>
        <taxon>Spermatophyta</taxon>
        <taxon>Magnoliopsida</taxon>
        <taxon>Ranunculales</taxon>
        <taxon>Menispermaceae</taxon>
        <taxon>Menispermoideae</taxon>
        <taxon>Cissampelideae</taxon>
        <taxon>Stephania</taxon>
    </lineage>
</organism>
<dbReference type="EMBL" id="JBBNAG010000009">
    <property type="protein sequence ID" value="KAK9105233.1"/>
    <property type="molecule type" value="Genomic_DNA"/>
</dbReference>
<comment type="caution">
    <text evidence="1">The sequence shown here is derived from an EMBL/GenBank/DDBJ whole genome shotgun (WGS) entry which is preliminary data.</text>
</comment>
<keyword evidence="2" id="KW-1185">Reference proteome</keyword>
<dbReference type="AlphaFoldDB" id="A0AAP0FDG5"/>
<sequence length="59" mass="7246">MVRELEQLYQAEEQPMPSYFLCLILQKSCTILTWSRMNIHMKVKPYVDIWFRKDARPLR</sequence>
<protein>
    <submittedName>
        <fullName evidence="1">Uncharacterized protein</fullName>
    </submittedName>
</protein>
<reference evidence="1 2" key="1">
    <citation type="submission" date="2024-01" db="EMBL/GenBank/DDBJ databases">
        <title>Genome assemblies of Stephania.</title>
        <authorList>
            <person name="Yang L."/>
        </authorList>
    </citation>
    <scope>NUCLEOTIDE SEQUENCE [LARGE SCALE GENOMIC DNA]</scope>
    <source>
        <strain evidence="1">JXDWG</strain>
        <tissue evidence="1">Leaf</tissue>
    </source>
</reference>
<name>A0AAP0FDG5_9MAGN</name>
<dbReference type="Proteomes" id="UP001419268">
    <property type="component" value="Unassembled WGS sequence"/>
</dbReference>
<accession>A0AAP0FDG5</accession>
<proteinExistence type="predicted"/>